<dbReference type="Proteomes" id="UP001299220">
    <property type="component" value="Unassembled WGS sequence"/>
</dbReference>
<evidence type="ECO:0000313" key="2">
    <source>
        <dbReference type="Proteomes" id="UP001299220"/>
    </source>
</evidence>
<organism evidence="1 2">
    <name type="scientific">Anaeromassilibacillus senegalensis</name>
    <dbReference type="NCBI Taxonomy" id="1673717"/>
    <lineage>
        <taxon>Bacteria</taxon>
        <taxon>Bacillati</taxon>
        <taxon>Bacillota</taxon>
        <taxon>Clostridia</taxon>
        <taxon>Eubacteriales</taxon>
        <taxon>Acutalibacteraceae</taxon>
        <taxon>Anaeromassilibacillus</taxon>
    </lineage>
</organism>
<protein>
    <submittedName>
        <fullName evidence="1">Uncharacterized protein</fullName>
    </submittedName>
</protein>
<gene>
    <name evidence="1" type="ORF">JQM67_11200</name>
</gene>
<dbReference type="RefSeq" id="WP_235324185.1">
    <property type="nucleotide sequence ID" value="NZ_JAFBIT010000003.1"/>
</dbReference>
<comment type="caution">
    <text evidence="1">The sequence shown here is derived from an EMBL/GenBank/DDBJ whole genome shotgun (WGS) entry which is preliminary data.</text>
</comment>
<evidence type="ECO:0000313" key="1">
    <source>
        <dbReference type="EMBL" id="MCF2653167.1"/>
    </source>
</evidence>
<reference evidence="1 2" key="1">
    <citation type="submission" date="2020-12" db="EMBL/GenBank/DDBJ databases">
        <title>Whole genome sequences of gut porcine anaerobes.</title>
        <authorList>
            <person name="Kubasova T."/>
            <person name="Jahodarova E."/>
            <person name="Rychlik I."/>
        </authorList>
    </citation>
    <scope>NUCLEOTIDE SEQUENCE [LARGE SCALE GENOMIC DNA]</scope>
    <source>
        <strain evidence="1 2">An867</strain>
    </source>
</reference>
<accession>A0ABS9CPU5</accession>
<proteinExistence type="predicted"/>
<name>A0ABS9CPU5_9FIRM</name>
<keyword evidence="2" id="KW-1185">Reference proteome</keyword>
<sequence>MWLSKRTAETQTVQTAKTGVVTTGGGEISVRTDMERRAPLVTVPYGMAVCLPQGEKVVMLPESGVCIGAVNQTEGLSPGEVRLFSAGGAEILLRADGTVVINGQVFPKAEA</sequence>
<dbReference type="EMBL" id="JAFBIT010000003">
    <property type="protein sequence ID" value="MCF2653167.1"/>
    <property type="molecule type" value="Genomic_DNA"/>
</dbReference>